<evidence type="ECO:0000313" key="2">
    <source>
        <dbReference type="EMBL" id="GAA1858508.1"/>
    </source>
</evidence>
<dbReference type="Pfam" id="PF16868">
    <property type="entry name" value="NMT1_3"/>
    <property type="match status" value="1"/>
</dbReference>
<keyword evidence="3" id="KW-1185">Reference proteome</keyword>
<dbReference type="NCBIfam" id="TIGR02122">
    <property type="entry name" value="TRAP_TAXI"/>
    <property type="match status" value="1"/>
</dbReference>
<evidence type="ECO:0000256" key="1">
    <source>
        <dbReference type="SAM" id="SignalP"/>
    </source>
</evidence>
<reference evidence="2 3" key="1">
    <citation type="journal article" date="2019" name="Int. J. Syst. Evol. Microbiol.">
        <title>The Global Catalogue of Microorganisms (GCM) 10K type strain sequencing project: providing services to taxonomists for standard genome sequencing and annotation.</title>
        <authorList>
            <consortium name="The Broad Institute Genomics Platform"/>
            <consortium name="The Broad Institute Genome Sequencing Center for Infectious Disease"/>
            <person name="Wu L."/>
            <person name="Ma J."/>
        </authorList>
    </citation>
    <scope>NUCLEOTIDE SEQUENCE [LARGE SCALE GENOMIC DNA]</scope>
    <source>
        <strain evidence="2 3">JCM 16009</strain>
    </source>
</reference>
<dbReference type="SUPFAM" id="SSF53850">
    <property type="entry name" value="Periplasmic binding protein-like II"/>
    <property type="match status" value="1"/>
</dbReference>
<proteinExistence type="predicted"/>
<dbReference type="PANTHER" id="PTHR42941:SF1">
    <property type="entry name" value="SLL1037 PROTEIN"/>
    <property type="match status" value="1"/>
</dbReference>
<protein>
    <submittedName>
        <fullName evidence="2">TAXI family TRAP transporter solute-binding subunit</fullName>
    </submittedName>
</protein>
<dbReference type="RefSeq" id="WP_344419987.1">
    <property type="nucleotide sequence ID" value="NZ_BAAAQK010000016.1"/>
</dbReference>
<dbReference type="Gene3D" id="3.40.190.10">
    <property type="entry name" value="Periplasmic binding protein-like II"/>
    <property type="match status" value="2"/>
</dbReference>
<comment type="caution">
    <text evidence="2">The sequence shown here is derived from an EMBL/GenBank/DDBJ whole genome shotgun (WGS) entry which is preliminary data.</text>
</comment>
<dbReference type="PROSITE" id="PS51257">
    <property type="entry name" value="PROKAR_LIPOPROTEIN"/>
    <property type="match status" value="1"/>
</dbReference>
<organism evidence="2 3">
    <name type="scientific">Pseudonocardia ailaonensis</name>
    <dbReference type="NCBI Taxonomy" id="367279"/>
    <lineage>
        <taxon>Bacteria</taxon>
        <taxon>Bacillati</taxon>
        <taxon>Actinomycetota</taxon>
        <taxon>Actinomycetes</taxon>
        <taxon>Pseudonocardiales</taxon>
        <taxon>Pseudonocardiaceae</taxon>
        <taxon>Pseudonocardia</taxon>
    </lineage>
</organism>
<accession>A0ABN2N974</accession>
<feature type="signal peptide" evidence="1">
    <location>
        <begin position="1"/>
        <end position="30"/>
    </location>
</feature>
<dbReference type="InterPro" id="IPR011852">
    <property type="entry name" value="TRAP_TAXI"/>
</dbReference>
<gene>
    <name evidence="2" type="ORF">GCM10009836_43430</name>
</gene>
<feature type="chain" id="PRO_5046924163" evidence="1">
    <location>
        <begin position="31"/>
        <end position="326"/>
    </location>
</feature>
<dbReference type="PANTHER" id="PTHR42941">
    <property type="entry name" value="SLL1037 PROTEIN"/>
    <property type="match status" value="1"/>
</dbReference>
<name>A0ABN2N974_9PSEU</name>
<evidence type="ECO:0000313" key="3">
    <source>
        <dbReference type="Proteomes" id="UP001500449"/>
    </source>
</evidence>
<keyword evidence="1" id="KW-0732">Signal</keyword>
<dbReference type="EMBL" id="BAAAQK010000016">
    <property type="protein sequence ID" value="GAA1858508.1"/>
    <property type="molecule type" value="Genomic_DNA"/>
</dbReference>
<dbReference type="Proteomes" id="UP001500449">
    <property type="component" value="Unassembled WGS sequence"/>
</dbReference>
<sequence>MEPRPHPSARALLPRRAVLGALALAPLALAACAATFTGRHLTIAAGVGSGVYYRLGGTLADIWHERLGLATAPAVLTTAGSVDNLDRLGDGSADVAFSQVDSAADRLATIAPDDPRAPRALARIYDDAVHIVVRRDSPYRQLADLRGARVSIGTPTSGYYAIAARLLESAGLDFRRDVAAQQLGLPDSTQALRDGTIDAFFWSGGLPTSGITDLAAALPIRLLDLKDTLESFRARYPVYSSGTVPAGTYTLPEPVATLLVRNFLLVPASTDDDLADALVRSMFADQPRLAAASPAALTIDARAAIGTQPVPLHPGAERFYRESKNA</sequence>